<feature type="region of interest" description="Disordered" evidence="1">
    <location>
        <begin position="508"/>
        <end position="559"/>
    </location>
</feature>
<dbReference type="PROSITE" id="PS50994">
    <property type="entry name" value="INTEGRASE"/>
    <property type="match status" value="1"/>
</dbReference>
<dbReference type="Pfam" id="PF09299">
    <property type="entry name" value="Mu-transpos_C"/>
    <property type="match status" value="1"/>
</dbReference>
<proteinExistence type="predicted"/>
<dbReference type="Proteomes" id="UP000022611">
    <property type="component" value="Unassembled WGS sequence"/>
</dbReference>
<protein>
    <submittedName>
        <fullName evidence="3">Transposase TniA</fullName>
    </submittedName>
</protein>
<gene>
    <name evidence="3" type="ORF">HK44_023755</name>
</gene>
<dbReference type="PATRIC" id="fig|1042209.11.peg.1298"/>
<feature type="domain" description="Integrase catalytic" evidence="2">
    <location>
        <begin position="172"/>
        <end position="375"/>
    </location>
</feature>
<dbReference type="EMBL" id="AFOY02000005">
    <property type="protein sequence ID" value="EXF95619.1"/>
    <property type="molecule type" value="Genomic_DNA"/>
</dbReference>
<organism evidence="3 4">
    <name type="scientific">Pseudomonas fluorescens HK44</name>
    <dbReference type="NCBI Taxonomy" id="1042209"/>
    <lineage>
        <taxon>Bacteria</taxon>
        <taxon>Pseudomonadati</taxon>
        <taxon>Pseudomonadota</taxon>
        <taxon>Gammaproteobacteria</taxon>
        <taxon>Pseudomonadales</taxon>
        <taxon>Pseudomonadaceae</taxon>
        <taxon>Pseudomonas</taxon>
    </lineage>
</organism>
<reference evidence="3 4" key="1">
    <citation type="journal article" date="2011" name="J. Bacteriol.">
        <title>Draft genome sequence of the polycyclic aromatic hydrocarbon-degrading, genetically engineered bioluminescent bioreporter Pseudomonas fluorescens HK44.</title>
        <authorList>
            <person name="Chauhan A."/>
            <person name="Layton A.C."/>
            <person name="Williams D.E."/>
            <person name="Smartt A.E."/>
            <person name="Ripp S."/>
            <person name="Karpinets T.V."/>
            <person name="Brown S.D."/>
            <person name="Sayler G.S."/>
        </authorList>
    </citation>
    <scope>NUCLEOTIDE SEQUENCE [LARGE SCALE GENOMIC DNA]</scope>
    <source>
        <strain evidence="3 4">HK44</strain>
    </source>
</reference>
<dbReference type="InterPro" id="IPR012337">
    <property type="entry name" value="RNaseH-like_sf"/>
</dbReference>
<dbReference type="AlphaFoldDB" id="A0A010S4Q2"/>
<dbReference type="RefSeq" id="WP_019693648.1">
    <property type="nucleotide sequence ID" value="NZ_AFOY02000005.1"/>
</dbReference>
<dbReference type="OrthoDB" id="501284at2"/>
<evidence type="ECO:0000313" key="3">
    <source>
        <dbReference type="EMBL" id="EXF95619.1"/>
    </source>
</evidence>
<dbReference type="GO" id="GO:0015074">
    <property type="term" value="P:DNA integration"/>
    <property type="evidence" value="ECO:0007669"/>
    <property type="project" value="InterPro"/>
</dbReference>
<accession>A0A010S4Q2</accession>
<dbReference type="InterPro" id="IPR036397">
    <property type="entry name" value="RNaseH_sf"/>
</dbReference>
<dbReference type="HOGENOM" id="CLU_017991_4_0_6"/>
<dbReference type="eggNOG" id="COG2801">
    <property type="taxonomic scope" value="Bacteria"/>
</dbReference>
<sequence length="559" mass="62532">MASDTALIAERGVVTLSDEAWAQTRHRMEVIGPLAAVEVVGHEAADVAAQALGVSRRQVYALIRRARQGTGLVTDLAPGRSGGGKGKGRLPEPVERIIRELLQKRFLTKQKRSLAAFHREVAQACKTQKLRVPARNTVALRIANTDPRTTTRRREGQDASRALQGVGGVPPAVTTPLEQVQIDHTVIDLIVVDERDRQPIGRPYLTIAIDVFTRCVLGIVVTLEAPSAVSVGLCLAHVVCDKRPWLEGLNVEMDWPMSGKPRQLYLDNATEFKSEALRRGCEQHGIQLDYRPPGQPHYGGIVERIIGTAMQMIHDDLPGTTFSNPGQRGEYASENMAALTLHELERWLTLTVGTYHGSVHNSLLQPPAVRWAEAVACAGTPTVVTRATTFLVDFLPVIRRTLTRTGFVIDHIHYYANALKPWIAQRDRLPAFLIRRDPRDISRIWVLEPEGQHYLEIPYRTLSHPAVTLWEQRQALVKLRQQGREQVDESALFRMIGQMREIVTAAQKATRKARRDSDRRQHLKASARPDKPVPPETDITDLQADNLPPAKPFDQIEEW</sequence>
<evidence type="ECO:0000256" key="1">
    <source>
        <dbReference type="SAM" id="MobiDB-lite"/>
    </source>
</evidence>
<evidence type="ECO:0000313" key="4">
    <source>
        <dbReference type="Proteomes" id="UP000022611"/>
    </source>
</evidence>
<dbReference type="SUPFAM" id="SSF53098">
    <property type="entry name" value="Ribonuclease H-like"/>
    <property type="match status" value="1"/>
</dbReference>
<evidence type="ECO:0000259" key="2">
    <source>
        <dbReference type="PROSITE" id="PS50994"/>
    </source>
</evidence>
<dbReference type="GO" id="GO:0003676">
    <property type="term" value="F:nucleic acid binding"/>
    <property type="evidence" value="ECO:0007669"/>
    <property type="project" value="InterPro"/>
</dbReference>
<name>A0A010S4Q2_PSEFL</name>
<dbReference type="Gene3D" id="3.30.420.10">
    <property type="entry name" value="Ribonuclease H-like superfamily/Ribonuclease H"/>
    <property type="match status" value="1"/>
</dbReference>
<dbReference type="InterPro" id="IPR015378">
    <property type="entry name" value="Transposase-like_Mu_C"/>
</dbReference>
<dbReference type="InterPro" id="IPR001584">
    <property type="entry name" value="Integrase_cat-core"/>
</dbReference>
<comment type="caution">
    <text evidence="3">The sequence shown here is derived from an EMBL/GenBank/DDBJ whole genome shotgun (WGS) entry which is preliminary data.</text>
</comment>